<proteinExistence type="inferred from homology"/>
<evidence type="ECO:0000313" key="6">
    <source>
        <dbReference type="Proteomes" id="UP000199585"/>
    </source>
</evidence>
<dbReference type="InterPro" id="IPR051531">
    <property type="entry name" value="N-acetyltransferase"/>
</dbReference>
<dbReference type="Proteomes" id="UP000199585">
    <property type="component" value="Unassembled WGS sequence"/>
</dbReference>
<protein>
    <submittedName>
        <fullName evidence="5">Protein N-acetyltransferase, RimJ/RimL family</fullName>
    </submittedName>
</protein>
<evidence type="ECO:0000256" key="3">
    <source>
        <dbReference type="ARBA" id="ARBA00038502"/>
    </source>
</evidence>
<keyword evidence="2" id="KW-0012">Acyltransferase</keyword>
<dbReference type="SUPFAM" id="SSF55729">
    <property type="entry name" value="Acyl-CoA N-acyltransferases (Nat)"/>
    <property type="match status" value="1"/>
</dbReference>
<dbReference type="RefSeq" id="WP_143058014.1">
    <property type="nucleotide sequence ID" value="NZ_FOCI01000012.1"/>
</dbReference>
<dbReference type="EMBL" id="FOCI01000012">
    <property type="protein sequence ID" value="SEN25892.1"/>
    <property type="molecule type" value="Genomic_DNA"/>
</dbReference>
<dbReference type="InterPro" id="IPR000182">
    <property type="entry name" value="GNAT_dom"/>
</dbReference>
<dbReference type="OrthoDB" id="9804153at2"/>
<accession>A0A1H8F2C4</accession>
<evidence type="ECO:0000259" key="4">
    <source>
        <dbReference type="Pfam" id="PF13302"/>
    </source>
</evidence>
<evidence type="ECO:0000256" key="2">
    <source>
        <dbReference type="ARBA" id="ARBA00023315"/>
    </source>
</evidence>
<evidence type="ECO:0000313" key="5">
    <source>
        <dbReference type="EMBL" id="SEN25892.1"/>
    </source>
</evidence>
<keyword evidence="6" id="KW-1185">Reference proteome</keyword>
<sequence>MDLHAEDAALIPATIATSRLTLRLLVPADDAAVVAALADWQVVRWLTAVPWPFTPVDAAHFRRVIAGVPAHPHWALDAGAGLIGVISVKPDLGYWLSSRAHGQGYMSEAARAVIAAIFAVNSAPLVSGHLLDNGPSRAVLRKLGFRDTAIASVAHRATGGAVDVQRMVLTPQDWQARHA</sequence>
<dbReference type="Gene3D" id="3.40.630.30">
    <property type="match status" value="1"/>
</dbReference>
<comment type="similarity">
    <text evidence="3">Belongs to the acetyltransferase family. RimJ subfamily.</text>
</comment>
<organism evidence="5 6">
    <name type="scientific">Loktanella fryxellensis</name>
    <dbReference type="NCBI Taxonomy" id="245187"/>
    <lineage>
        <taxon>Bacteria</taxon>
        <taxon>Pseudomonadati</taxon>
        <taxon>Pseudomonadota</taxon>
        <taxon>Alphaproteobacteria</taxon>
        <taxon>Rhodobacterales</taxon>
        <taxon>Roseobacteraceae</taxon>
        <taxon>Loktanella</taxon>
    </lineage>
</organism>
<dbReference type="GO" id="GO:0016747">
    <property type="term" value="F:acyltransferase activity, transferring groups other than amino-acyl groups"/>
    <property type="evidence" value="ECO:0007669"/>
    <property type="project" value="InterPro"/>
</dbReference>
<dbReference type="Pfam" id="PF13302">
    <property type="entry name" value="Acetyltransf_3"/>
    <property type="match status" value="1"/>
</dbReference>
<dbReference type="AlphaFoldDB" id="A0A1H8F2C4"/>
<dbReference type="PANTHER" id="PTHR43792:SF8">
    <property type="entry name" value="[RIBOSOMAL PROTEIN US5]-ALANINE N-ACETYLTRANSFERASE"/>
    <property type="match status" value="1"/>
</dbReference>
<name>A0A1H8F2C4_9RHOB</name>
<feature type="domain" description="N-acetyltransferase" evidence="4">
    <location>
        <begin position="19"/>
        <end position="146"/>
    </location>
</feature>
<dbReference type="STRING" id="245187.SAMN04488003_11225"/>
<dbReference type="PANTHER" id="PTHR43792">
    <property type="entry name" value="GNAT FAMILY, PUTATIVE (AFU_ORTHOLOGUE AFUA_3G00765)-RELATED-RELATED"/>
    <property type="match status" value="1"/>
</dbReference>
<evidence type="ECO:0000256" key="1">
    <source>
        <dbReference type="ARBA" id="ARBA00022679"/>
    </source>
</evidence>
<keyword evidence="1 5" id="KW-0808">Transferase</keyword>
<reference evidence="5 6" key="1">
    <citation type="submission" date="2016-10" db="EMBL/GenBank/DDBJ databases">
        <authorList>
            <person name="de Groot N.N."/>
        </authorList>
    </citation>
    <scope>NUCLEOTIDE SEQUENCE [LARGE SCALE GENOMIC DNA]</scope>
    <source>
        <strain evidence="5 6">DSM 16213</strain>
    </source>
</reference>
<dbReference type="InterPro" id="IPR016181">
    <property type="entry name" value="Acyl_CoA_acyltransferase"/>
</dbReference>
<gene>
    <name evidence="5" type="ORF">SAMN04488003_11225</name>
</gene>